<dbReference type="Gene3D" id="2.170.140.10">
    <property type="entry name" value="Chitin binding domain"/>
    <property type="match status" value="2"/>
</dbReference>
<dbReference type="KEGG" id="cvn:111108883"/>
<keyword evidence="2" id="KW-1185">Reference proteome</keyword>
<feature type="domain" description="Chitin-binding type-2" evidence="1">
    <location>
        <begin position="16"/>
        <end position="74"/>
    </location>
</feature>
<dbReference type="GeneID" id="111108883"/>
<dbReference type="SMART" id="SM00494">
    <property type="entry name" value="ChtBD2"/>
    <property type="match status" value="2"/>
</dbReference>
<dbReference type="AlphaFoldDB" id="A0A8B8BB75"/>
<accession>A0A8B8BB75</accession>
<name>A0A8B8BB75_CRAVI</name>
<evidence type="ECO:0000313" key="3">
    <source>
        <dbReference type="RefSeq" id="XP_022300675.1"/>
    </source>
</evidence>
<dbReference type="PROSITE" id="PS50940">
    <property type="entry name" value="CHIT_BIND_II"/>
    <property type="match status" value="2"/>
</dbReference>
<dbReference type="GO" id="GO:0008061">
    <property type="term" value="F:chitin binding"/>
    <property type="evidence" value="ECO:0007669"/>
    <property type="project" value="InterPro"/>
</dbReference>
<dbReference type="RefSeq" id="XP_022300675.1">
    <property type="nucleotide sequence ID" value="XM_022444967.1"/>
</dbReference>
<evidence type="ECO:0000259" key="1">
    <source>
        <dbReference type="PROSITE" id="PS50940"/>
    </source>
</evidence>
<proteinExistence type="predicted"/>
<feature type="domain" description="Chitin-binding type-2" evidence="1">
    <location>
        <begin position="81"/>
        <end position="141"/>
    </location>
</feature>
<dbReference type="InterPro" id="IPR002557">
    <property type="entry name" value="Chitin-bd_dom"/>
</dbReference>
<organism evidence="2 3">
    <name type="scientific">Crassostrea virginica</name>
    <name type="common">Eastern oyster</name>
    <dbReference type="NCBI Taxonomy" id="6565"/>
    <lineage>
        <taxon>Eukaryota</taxon>
        <taxon>Metazoa</taxon>
        <taxon>Spiralia</taxon>
        <taxon>Lophotrochozoa</taxon>
        <taxon>Mollusca</taxon>
        <taxon>Bivalvia</taxon>
        <taxon>Autobranchia</taxon>
        <taxon>Pteriomorphia</taxon>
        <taxon>Ostreida</taxon>
        <taxon>Ostreoidea</taxon>
        <taxon>Ostreidae</taxon>
        <taxon>Crassostrea</taxon>
    </lineage>
</organism>
<protein>
    <submittedName>
        <fullName evidence="3">Uncharacterized protein LOC111108883</fullName>
    </submittedName>
</protein>
<sequence length="197" mass="21778">MSSVAMISVMFVDAASLNSFQDDSHFRVDNDDCSRFYIRRNGKEIQMKCPDDHVVNTNTRSCVPKGSLPDTCVNMRKSNESGKCTGKSDKIANTESCAKYYDCRDAIPASSEPKLKECPFPYLFDEKLQECLHFSQVDCGTRYEPKDACEYGEINASPHIAFLAIFVFQAVRVLLTGSIPGPDGSGPLISSFVRTSG</sequence>
<gene>
    <name evidence="3" type="primary">LOC111108883</name>
</gene>
<dbReference type="Proteomes" id="UP000694844">
    <property type="component" value="Chromosome 8"/>
</dbReference>
<evidence type="ECO:0000313" key="2">
    <source>
        <dbReference type="Proteomes" id="UP000694844"/>
    </source>
</evidence>
<dbReference type="InterPro" id="IPR036508">
    <property type="entry name" value="Chitin-bd_dom_sf"/>
</dbReference>
<dbReference type="Pfam" id="PF01607">
    <property type="entry name" value="CBM_14"/>
    <property type="match status" value="2"/>
</dbReference>
<dbReference type="SUPFAM" id="SSF57625">
    <property type="entry name" value="Invertebrate chitin-binding proteins"/>
    <property type="match status" value="2"/>
</dbReference>
<dbReference type="OrthoDB" id="6020543at2759"/>
<dbReference type="GO" id="GO:0005576">
    <property type="term" value="C:extracellular region"/>
    <property type="evidence" value="ECO:0007669"/>
    <property type="project" value="InterPro"/>
</dbReference>
<reference evidence="3" key="1">
    <citation type="submission" date="2025-08" db="UniProtKB">
        <authorList>
            <consortium name="RefSeq"/>
        </authorList>
    </citation>
    <scope>IDENTIFICATION</scope>
    <source>
        <tissue evidence="3">Whole sample</tissue>
    </source>
</reference>